<keyword evidence="3 4" id="KW-0687">Ribonucleoprotein</keyword>
<feature type="domain" description="Large ribosomal subunit protein uL11 N-terminal" evidence="6">
    <location>
        <begin position="61"/>
        <end position="116"/>
    </location>
</feature>
<dbReference type="AlphaFoldDB" id="A0A8M1GN84"/>
<gene>
    <name evidence="8" type="primary">LOC103674053</name>
</gene>
<dbReference type="Proteomes" id="UP000261680">
    <property type="component" value="Unplaced"/>
</dbReference>
<dbReference type="InterPro" id="IPR036769">
    <property type="entry name" value="Ribosomal_uL11_C_sf"/>
</dbReference>
<evidence type="ECO:0000256" key="2">
    <source>
        <dbReference type="ARBA" id="ARBA00022980"/>
    </source>
</evidence>
<dbReference type="InterPro" id="IPR020783">
    <property type="entry name" value="Ribosomal_uL11_C"/>
</dbReference>
<dbReference type="FunFam" id="3.30.1550.10:FF:000002">
    <property type="entry name" value="60S ribosomal protein L12"/>
    <property type="match status" value="1"/>
</dbReference>
<evidence type="ECO:0000313" key="8">
    <source>
        <dbReference type="RefSeq" id="XP_040497166.1"/>
    </source>
</evidence>
<feature type="domain" description="Large ribosomal subunit protein uL11 C-terminal" evidence="5">
    <location>
        <begin position="124"/>
        <end position="185"/>
    </location>
</feature>
<dbReference type="Pfam" id="PF00298">
    <property type="entry name" value="Ribosomal_L11"/>
    <property type="match status" value="1"/>
</dbReference>
<dbReference type="GO" id="GO:0006412">
    <property type="term" value="P:translation"/>
    <property type="evidence" value="ECO:0007669"/>
    <property type="project" value="InterPro"/>
</dbReference>
<evidence type="ECO:0000256" key="1">
    <source>
        <dbReference type="ARBA" id="ARBA00010537"/>
    </source>
</evidence>
<dbReference type="Gene3D" id="3.30.1550.10">
    <property type="entry name" value="Ribosomal protein L11/L12, N-terminal domain"/>
    <property type="match status" value="1"/>
</dbReference>
<dbReference type="GO" id="GO:0003735">
    <property type="term" value="F:structural constituent of ribosome"/>
    <property type="evidence" value="ECO:0007669"/>
    <property type="project" value="InterPro"/>
</dbReference>
<dbReference type="GO" id="GO:0022625">
    <property type="term" value="C:cytosolic large ribosomal subunit"/>
    <property type="evidence" value="ECO:0007669"/>
    <property type="project" value="TreeGrafter"/>
</dbReference>
<dbReference type="RefSeq" id="XP_040497166.1">
    <property type="nucleotide sequence ID" value="XM_040641232.1"/>
</dbReference>
<proteinExistence type="inferred from homology"/>
<dbReference type="KEGG" id="umr:103674053"/>
<evidence type="ECO:0000259" key="6">
    <source>
        <dbReference type="Pfam" id="PF03946"/>
    </source>
</evidence>
<name>A0A8M1GN84_URSMA</name>
<keyword evidence="7" id="KW-1185">Reference proteome</keyword>
<keyword evidence="2 4" id="KW-0689">Ribosomal protein</keyword>
<evidence type="ECO:0000256" key="3">
    <source>
        <dbReference type="ARBA" id="ARBA00023274"/>
    </source>
</evidence>
<dbReference type="Pfam" id="PF03946">
    <property type="entry name" value="Ribosomal_L11_N"/>
    <property type="match status" value="1"/>
</dbReference>
<reference evidence="8" key="1">
    <citation type="submission" date="2025-08" db="UniProtKB">
        <authorList>
            <consortium name="RefSeq"/>
        </authorList>
    </citation>
    <scope>IDENTIFICATION</scope>
    <source>
        <tissue evidence="8">Whole blood</tissue>
    </source>
</reference>
<dbReference type="InterPro" id="IPR036796">
    <property type="entry name" value="Ribosomal_uL11_N_sf"/>
</dbReference>
<organism evidence="7 8">
    <name type="scientific">Ursus maritimus</name>
    <name type="common">Polar bear</name>
    <name type="synonym">Thalarctos maritimus</name>
    <dbReference type="NCBI Taxonomy" id="29073"/>
    <lineage>
        <taxon>Eukaryota</taxon>
        <taxon>Metazoa</taxon>
        <taxon>Chordata</taxon>
        <taxon>Craniata</taxon>
        <taxon>Vertebrata</taxon>
        <taxon>Euteleostomi</taxon>
        <taxon>Mammalia</taxon>
        <taxon>Eutheria</taxon>
        <taxon>Laurasiatheria</taxon>
        <taxon>Carnivora</taxon>
        <taxon>Caniformia</taxon>
        <taxon>Ursidae</taxon>
        <taxon>Ursus</taxon>
    </lineage>
</organism>
<dbReference type="SUPFAM" id="SSF54747">
    <property type="entry name" value="Ribosomal L11/L12e N-terminal domain"/>
    <property type="match status" value="1"/>
</dbReference>
<sequence>MKNFASPEDTIKRVKRQSSLQLLAWSWPRCNFLWLPLTQVHLTPAACTLLPKLNPTEIKVIYLRCTSGEVGALSAQAPEIGHLSLSSKKFDDDLAKATGNWKGLRITVKITLQDRQVQIEVVLSASALIIKTLKELPRYRKKQKNIRYDENISFDEIVDVAGQMGHLFLVRELSGTIKEILGTARLGCDIEGHHPHDLTDDISSGTVEFPAS</sequence>
<dbReference type="GO" id="GO:0070180">
    <property type="term" value="F:large ribosomal subunit rRNA binding"/>
    <property type="evidence" value="ECO:0007669"/>
    <property type="project" value="TreeGrafter"/>
</dbReference>
<accession>A0A8M1GN84</accession>
<dbReference type="GeneID" id="103674053"/>
<dbReference type="InterPro" id="IPR020784">
    <property type="entry name" value="Ribosomal_uL11_N"/>
</dbReference>
<dbReference type="Gene3D" id="1.10.10.250">
    <property type="entry name" value="Ribosomal protein L11, C-terminal domain"/>
    <property type="match status" value="1"/>
</dbReference>
<dbReference type="PANTHER" id="PTHR11661:SF2">
    <property type="entry name" value="LARGE RIBOSOMAL SUBUNIT PROTEIN UL11"/>
    <property type="match status" value="1"/>
</dbReference>
<dbReference type="OrthoDB" id="10281171at2759"/>
<dbReference type="SUPFAM" id="SSF46906">
    <property type="entry name" value="Ribosomal protein L11, C-terminal domain"/>
    <property type="match status" value="1"/>
</dbReference>
<dbReference type="PANTHER" id="PTHR11661">
    <property type="entry name" value="60S RIBOSOMAL PROTEIN L12"/>
    <property type="match status" value="1"/>
</dbReference>
<evidence type="ECO:0000259" key="5">
    <source>
        <dbReference type="Pfam" id="PF00298"/>
    </source>
</evidence>
<protein>
    <submittedName>
        <fullName evidence="8">60S ribosomal protein L12-like</fullName>
    </submittedName>
</protein>
<evidence type="ECO:0000256" key="4">
    <source>
        <dbReference type="RuleBase" id="RU003978"/>
    </source>
</evidence>
<dbReference type="InterPro" id="IPR000911">
    <property type="entry name" value="Ribosomal_uL11"/>
</dbReference>
<comment type="similarity">
    <text evidence="1 4">Belongs to the universal ribosomal protein uL11 family.</text>
</comment>
<evidence type="ECO:0000313" key="7">
    <source>
        <dbReference type="Proteomes" id="UP000261680"/>
    </source>
</evidence>
<dbReference type="SMART" id="SM00649">
    <property type="entry name" value="RL11"/>
    <property type="match status" value="1"/>
</dbReference>